<feature type="transmembrane region" description="Helical" evidence="14">
    <location>
        <begin position="16"/>
        <end position="34"/>
    </location>
</feature>
<keyword evidence="14" id="KW-0812">Transmembrane</keyword>
<dbReference type="GO" id="GO:0016020">
    <property type="term" value="C:membrane"/>
    <property type="evidence" value="ECO:0007669"/>
    <property type="project" value="UniProtKB-SubCell"/>
</dbReference>
<dbReference type="InterPro" id="IPR002401">
    <property type="entry name" value="Cyt_P450_E_grp-I"/>
</dbReference>
<dbReference type="SUPFAM" id="SSF48264">
    <property type="entry name" value="Cytochrome P450"/>
    <property type="match status" value="1"/>
</dbReference>
<evidence type="ECO:0000256" key="8">
    <source>
        <dbReference type="ARBA" id="ARBA00023004"/>
    </source>
</evidence>
<dbReference type="Proteomes" id="UP000243459">
    <property type="component" value="Chromosome 6"/>
</dbReference>
<dbReference type="PANTHER" id="PTHR47943">
    <property type="entry name" value="CYTOCHROME P450 93A3-LIKE"/>
    <property type="match status" value="1"/>
</dbReference>
<dbReference type="PRINTS" id="PR00385">
    <property type="entry name" value="P450"/>
</dbReference>
<dbReference type="GO" id="GO:0005506">
    <property type="term" value="F:iron ion binding"/>
    <property type="evidence" value="ECO:0007669"/>
    <property type="project" value="InterPro"/>
</dbReference>
<comment type="pathway">
    <text evidence="3">Secondary metabolite biosynthesis; flavonoid biosynthesis.</text>
</comment>
<evidence type="ECO:0000256" key="7">
    <source>
        <dbReference type="ARBA" id="ARBA00023002"/>
    </source>
</evidence>
<dbReference type="PRINTS" id="PR00463">
    <property type="entry name" value="EP450I"/>
</dbReference>
<evidence type="ECO:0000256" key="12">
    <source>
        <dbReference type="PIRSR" id="PIRSR602401-1"/>
    </source>
</evidence>
<organism evidence="15 16">
    <name type="scientific">Asparagus officinalis</name>
    <name type="common">Garden asparagus</name>
    <dbReference type="NCBI Taxonomy" id="4686"/>
    <lineage>
        <taxon>Eukaryota</taxon>
        <taxon>Viridiplantae</taxon>
        <taxon>Streptophyta</taxon>
        <taxon>Embryophyta</taxon>
        <taxon>Tracheophyta</taxon>
        <taxon>Spermatophyta</taxon>
        <taxon>Magnoliopsida</taxon>
        <taxon>Liliopsida</taxon>
        <taxon>Asparagales</taxon>
        <taxon>Asparagaceae</taxon>
        <taxon>Asparagoideae</taxon>
        <taxon>Asparagus</taxon>
    </lineage>
</organism>
<evidence type="ECO:0000313" key="16">
    <source>
        <dbReference type="Proteomes" id="UP000243459"/>
    </source>
</evidence>
<evidence type="ECO:0000256" key="14">
    <source>
        <dbReference type="SAM" id="Phobius"/>
    </source>
</evidence>
<gene>
    <name evidence="15" type="ORF">A4U43_C06F2480</name>
</gene>
<dbReference type="AlphaFoldDB" id="A0A5P1EJK0"/>
<dbReference type="GO" id="GO:0016705">
    <property type="term" value="F:oxidoreductase activity, acting on paired donors, with incorporation or reduction of molecular oxygen"/>
    <property type="evidence" value="ECO:0007669"/>
    <property type="project" value="InterPro"/>
</dbReference>
<evidence type="ECO:0000256" key="9">
    <source>
        <dbReference type="ARBA" id="ARBA00023033"/>
    </source>
</evidence>
<keyword evidence="16" id="KW-1185">Reference proteome</keyword>
<dbReference type="OrthoDB" id="1103324at2759"/>
<dbReference type="PANTHER" id="PTHR47943:SF8">
    <property type="entry name" value="CYTOCHROME P450"/>
    <property type="match status" value="1"/>
</dbReference>
<keyword evidence="6 12" id="KW-0479">Metal-binding</keyword>
<dbReference type="OMA" id="RQRESAN"/>
<name>A0A5P1EJK0_ASPOF</name>
<dbReference type="InterPro" id="IPR017972">
    <property type="entry name" value="Cyt_P450_CS"/>
</dbReference>
<evidence type="ECO:0000256" key="6">
    <source>
        <dbReference type="ARBA" id="ARBA00022723"/>
    </source>
</evidence>
<dbReference type="GO" id="GO:0020037">
    <property type="term" value="F:heme binding"/>
    <property type="evidence" value="ECO:0007669"/>
    <property type="project" value="InterPro"/>
</dbReference>
<comment type="cofactor">
    <cofactor evidence="1 12">
        <name>heme</name>
        <dbReference type="ChEBI" id="CHEBI:30413"/>
    </cofactor>
</comment>
<dbReference type="EMBL" id="CM007386">
    <property type="protein sequence ID" value="ONK65933.1"/>
    <property type="molecule type" value="Genomic_DNA"/>
</dbReference>
<evidence type="ECO:0000256" key="4">
    <source>
        <dbReference type="ARBA" id="ARBA00010617"/>
    </source>
</evidence>
<accession>A0A5P1EJK0</accession>
<evidence type="ECO:0000256" key="1">
    <source>
        <dbReference type="ARBA" id="ARBA00001971"/>
    </source>
</evidence>
<dbReference type="Pfam" id="PF00067">
    <property type="entry name" value="p450"/>
    <property type="match status" value="1"/>
</dbReference>
<dbReference type="PROSITE" id="PS00086">
    <property type="entry name" value="CYTOCHROME_P450"/>
    <property type="match status" value="1"/>
</dbReference>
<reference evidence="16" key="1">
    <citation type="journal article" date="2017" name="Nat. Commun.">
        <title>The asparagus genome sheds light on the origin and evolution of a young Y chromosome.</title>
        <authorList>
            <person name="Harkess A."/>
            <person name="Zhou J."/>
            <person name="Xu C."/>
            <person name="Bowers J.E."/>
            <person name="Van der Hulst R."/>
            <person name="Ayyampalayam S."/>
            <person name="Mercati F."/>
            <person name="Riccardi P."/>
            <person name="McKain M.R."/>
            <person name="Kakrana A."/>
            <person name="Tang H."/>
            <person name="Ray J."/>
            <person name="Groenendijk J."/>
            <person name="Arikit S."/>
            <person name="Mathioni S.M."/>
            <person name="Nakano M."/>
            <person name="Shan H."/>
            <person name="Telgmann-Rauber A."/>
            <person name="Kanno A."/>
            <person name="Yue Z."/>
            <person name="Chen H."/>
            <person name="Li W."/>
            <person name="Chen Y."/>
            <person name="Xu X."/>
            <person name="Zhang Y."/>
            <person name="Luo S."/>
            <person name="Chen H."/>
            <person name="Gao J."/>
            <person name="Mao Z."/>
            <person name="Pires J.C."/>
            <person name="Luo M."/>
            <person name="Kudrna D."/>
            <person name="Wing R.A."/>
            <person name="Meyers B.C."/>
            <person name="Yi K."/>
            <person name="Kong H."/>
            <person name="Lavrijsen P."/>
            <person name="Sunseri F."/>
            <person name="Falavigna A."/>
            <person name="Ye Y."/>
            <person name="Leebens-Mack J.H."/>
            <person name="Chen G."/>
        </authorList>
    </citation>
    <scope>NUCLEOTIDE SEQUENCE [LARGE SCALE GENOMIC DNA]</scope>
    <source>
        <strain evidence="16">cv. DH0086</strain>
    </source>
</reference>
<keyword evidence="8 12" id="KW-0408">Iron</keyword>
<dbReference type="InterPro" id="IPR036396">
    <property type="entry name" value="Cyt_P450_sf"/>
</dbReference>
<dbReference type="GO" id="GO:0004497">
    <property type="term" value="F:monooxygenase activity"/>
    <property type="evidence" value="ECO:0007669"/>
    <property type="project" value="UniProtKB-KW"/>
</dbReference>
<comment type="subcellular location">
    <subcellularLocation>
        <location evidence="2">Membrane</location>
    </subcellularLocation>
</comment>
<evidence type="ECO:0000256" key="10">
    <source>
        <dbReference type="ARBA" id="ARBA00023136"/>
    </source>
</evidence>
<dbReference type="Gene3D" id="1.10.630.10">
    <property type="entry name" value="Cytochrome P450"/>
    <property type="match status" value="1"/>
</dbReference>
<comment type="similarity">
    <text evidence="4 13">Belongs to the cytochrome P450 family.</text>
</comment>
<evidence type="ECO:0000256" key="2">
    <source>
        <dbReference type="ARBA" id="ARBA00004370"/>
    </source>
</evidence>
<keyword evidence="5 12" id="KW-0349">Heme</keyword>
<proteinExistence type="inferred from homology"/>
<protein>
    <submittedName>
        <fullName evidence="15">Uncharacterized protein</fullName>
    </submittedName>
</protein>
<keyword evidence="10 14" id="KW-0472">Membrane</keyword>
<dbReference type="FunFam" id="1.10.630.10:FF:000019">
    <property type="entry name" value="Cytochrome P450 family protein"/>
    <property type="match status" value="1"/>
</dbReference>
<keyword evidence="14" id="KW-1133">Transmembrane helix</keyword>
<dbReference type="GO" id="GO:0009813">
    <property type="term" value="P:flavonoid biosynthetic process"/>
    <property type="evidence" value="ECO:0007669"/>
    <property type="project" value="UniProtKB-KW"/>
</dbReference>
<keyword evidence="9 13" id="KW-0503">Monooxygenase</keyword>
<sequence length="520" mass="58257">MKASTAAIEVIKSNDAALFLLLWIFSFIVLRALFGRWRRRGLRLPPGPLGLPIIGHLHLLGPIAHQALHKLSLRYGPVFFIRLGSLPCVVASSAEAAKEFLKTNDLCFSDRPPIKASAYLTYGAADFASAPNGPYWRFMRKLCMTNLLGGRTLEQLLPVRRQEISSLLRTLFEKSGKGEEVHMGEELLRLTNNVICRMAMGQACSGSHLEPADVQKIVGEATEIVGKFNLADYVGFCKNLDLQGFDKRLEDLHRRFDKMMEGVMKDKEETRKLETGTDQDRPKDLLDILLDIADDDGADMRPTRENIKAFIMDIFVAGTDTSALTLEWAMAQLINHPAILQKARDEIYSVVGTNRLVNETDIPNLPYLQAVVKETLRLYPSVSMVLRQSTEDSRINGYDIPARTRVFVNLWAVGRDPNHWSEPLEFRPERFAENGQKGVDVRGQHFHLLPFGSGRRICPGASLALQVIQPMLAAMIQCFDWKVDTDQGMVDMREAPGLTIARAQPLVCRPVALLQQVPLA</sequence>
<evidence type="ECO:0000256" key="5">
    <source>
        <dbReference type="ARBA" id="ARBA00022617"/>
    </source>
</evidence>
<keyword evidence="11" id="KW-0284">Flavonoid biosynthesis</keyword>
<dbReference type="Gramene" id="ONK65933">
    <property type="protein sequence ID" value="ONK65933"/>
    <property type="gene ID" value="A4U43_C06F2480"/>
</dbReference>
<evidence type="ECO:0000313" key="15">
    <source>
        <dbReference type="EMBL" id="ONK65933.1"/>
    </source>
</evidence>
<feature type="binding site" description="axial binding residue" evidence="12">
    <location>
        <position position="458"/>
    </location>
    <ligand>
        <name>heme</name>
        <dbReference type="ChEBI" id="CHEBI:30413"/>
    </ligand>
    <ligandPart>
        <name>Fe</name>
        <dbReference type="ChEBI" id="CHEBI:18248"/>
    </ligandPart>
</feature>
<evidence type="ECO:0000256" key="3">
    <source>
        <dbReference type="ARBA" id="ARBA00004966"/>
    </source>
</evidence>
<dbReference type="InterPro" id="IPR001128">
    <property type="entry name" value="Cyt_P450"/>
</dbReference>
<keyword evidence="7 13" id="KW-0560">Oxidoreductase</keyword>
<evidence type="ECO:0000256" key="13">
    <source>
        <dbReference type="RuleBase" id="RU000461"/>
    </source>
</evidence>
<dbReference type="CDD" id="cd20655">
    <property type="entry name" value="CYP93"/>
    <property type="match status" value="1"/>
</dbReference>
<evidence type="ECO:0000256" key="11">
    <source>
        <dbReference type="ARBA" id="ARBA00023241"/>
    </source>
</evidence>